<dbReference type="InterPro" id="IPR001387">
    <property type="entry name" value="Cro/C1-type_HTH"/>
</dbReference>
<gene>
    <name evidence="4" type="ORF">ACFY35_04350</name>
</gene>
<feature type="region of interest" description="Disordered" evidence="1">
    <location>
        <begin position="110"/>
        <end position="140"/>
    </location>
</feature>
<keyword evidence="2" id="KW-0472">Membrane</keyword>
<keyword evidence="2" id="KW-1133">Transmembrane helix</keyword>
<dbReference type="Proteomes" id="UP001602245">
    <property type="component" value="Unassembled WGS sequence"/>
</dbReference>
<feature type="transmembrane region" description="Helical" evidence="2">
    <location>
        <begin position="146"/>
        <end position="165"/>
    </location>
</feature>
<name>A0ABW6W8K7_9ACTN</name>
<keyword evidence="5" id="KW-1185">Reference proteome</keyword>
<evidence type="ECO:0000313" key="4">
    <source>
        <dbReference type="EMBL" id="MFF5288645.1"/>
    </source>
</evidence>
<evidence type="ECO:0000256" key="1">
    <source>
        <dbReference type="SAM" id="MobiDB-lite"/>
    </source>
</evidence>
<protein>
    <submittedName>
        <fullName evidence="4">Helix-turn-helix domain-containing protein</fullName>
    </submittedName>
</protein>
<accession>A0ABW6W8K7</accession>
<keyword evidence="2" id="KW-0812">Transmembrane</keyword>
<dbReference type="EMBL" id="JBIAZU010000001">
    <property type="protein sequence ID" value="MFF5288645.1"/>
    <property type="molecule type" value="Genomic_DNA"/>
</dbReference>
<organism evidence="4 5">
    <name type="scientific">Paractinoplanes globisporus</name>
    <dbReference type="NCBI Taxonomy" id="113565"/>
    <lineage>
        <taxon>Bacteria</taxon>
        <taxon>Bacillati</taxon>
        <taxon>Actinomycetota</taxon>
        <taxon>Actinomycetes</taxon>
        <taxon>Micromonosporales</taxon>
        <taxon>Micromonosporaceae</taxon>
        <taxon>Paractinoplanes</taxon>
    </lineage>
</organism>
<evidence type="ECO:0000256" key="2">
    <source>
        <dbReference type="SAM" id="Phobius"/>
    </source>
</evidence>
<dbReference type="RefSeq" id="WP_026205160.1">
    <property type="nucleotide sequence ID" value="NZ_JBIAZU010000001.1"/>
</dbReference>
<evidence type="ECO:0000313" key="5">
    <source>
        <dbReference type="Proteomes" id="UP001602245"/>
    </source>
</evidence>
<reference evidence="4 5" key="1">
    <citation type="submission" date="2024-10" db="EMBL/GenBank/DDBJ databases">
        <title>The Natural Products Discovery Center: Release of the First 8490 Sequenced Strains for Exploring Actinobacteria Biosynthetic Diversity.</title>
        <authorList>
            <person name="Kalkreuter E."/>
            <person name="Kautsar S.A."/>
            <person name="Yang D."/>
            <person name="Bader C.D."/>
            <person name="Teijaro C.N."/>
            <person name="Fluegel L."/>
            <person name="Davis C.M."/>
            <person name="Simpson J.R."/>
            <person name="Lauterbach L."/>
            <person name="Steele A.D."/>
            <person name="Gui C."/>
            <person name="Meng S."/>
            <person name="Li G."/>
            <person name="Viehrig K."/>
            <person name="Ye F."/>
            <person name="Su P."/>
            <person name="Kiefer A.F."/>
            <person name="Nichols A."/>
            <person name="Cepeda A.J."/>
            <person name="Yan W."/>
            <person name="Fan B."/>
            <person name="Jiang Y."/>
            <person name="Adhikari A."/>
            <person name="Zheng C.-J."/>
            <person name="Schuster L."/>
            <person name="Cowan T.M."/>
            <person name="Smanski M.J."/>
            <person name="Chevrette M.G."/>
            <person name="De Carvalho L.P.S."/>
            <person name="Shen B."/>
        </authorList>
    </citation>
    <scope>NUCLEOTIDE SEQUENCE [LARGE SCALE GENOMIC DNA]</scope>
    <source>
        <strain evidence="4 5">NPDC000087</strain>
    </source>
</reference>
<comment type="caution">
    <text evidence="4">The sequence shown here is derived from an EMBL/GenBank/DDBJ whole genome shotgun (WGS) entry which is preliminary data.</text>
</comment>
<evidence type="ECO:0000259" key="3">
    <source>
        <dbReference type="SMART" id="SM00530"/>
    </source>
</evidence>
<dbReference type="SMART" id="SM00530">
    <property type="entry name" value="HTH_XRE"/>
    <property type="match status" value="1"/>
</dbReference>
<sequence>MSAGAADGMMLPAIPALGRALRAGRGWVARRERAVDPLGGPLQAFAYDLRKVRADAGSPTYRALAKVAGYSATTLSEAAGGVRKPSLEVVLAYVGACRGDAELWRTRWEALPDPPTPATTPEPLDSPTAEPPPPAASARRRRPWKLVVPIAALLLVGGIGAVVLARRGDSKGCPGAVRHPAFTALTYGAGARVHTGAVRDAPVTKTIPSGCTVGFVGYCLGEKIHDTTGGTPDVRWFKLPDSEVVASGIVHGNPPPGLAPSRCTDDHPGPQAIALAVNGTGTLRLIATGTRLDIVGFAALFDPDGDQPAERRWRQVGFTEETADHPGFTARWKAVPSQDGKPVLLAAAACVGGDGPTPVVSARTVSGTAFPATALSTADQTSAAAAACSYPP</sequence>
<proteinExistence type="predicted"/>
<feature type="domain" description="HTH cro/C1-type" evidence="3">
    <location>
        <begin position="48"/>
        <end position="104"/>
    </location>
</feature>